<keyword evidence="5" id="KW-0547">Nucleotide-binding</keyword>
<dbReference type="SMART" id="SM00387">
    <property type="entry name" value="HATPase_c"/>
    <property type="match status" value="1"/>
</dbReference>
<dbReference type="InterPro" id="IPR011712">
    <property type="entry name" value="Sig_transdc_His_kin_sub3_dim/P"/>
</dbReference>
<dbReference type="CDD" id="cd16917">
    <property type="entry name" value="HATPase_UhpB-NarQ-NarX-like"/>
    <property type="match status" value="1"/>
</dbReference>
<dbReference type="Gene3D" id="1.20.5.1930">
    <property type="match status" value="1"/>
</dbReference>
<protein>
    <recommendedName>
        <fullName evidence="2">histidine kinase</fullName>
        <ecNumber evidence="2">2.7.13.3</ecNumber>
    </recommendedName>
</protein>
<dbReference type="InterPro" id="IPR050482">
    <property type="entry name" value="Sensor_HK_TwoCompSys"/>
</dbReference>
<keyword evidence="7" id="KW-0067">ATP-binding</keyword>
<reference evidence="12 13" key="1">
    <citation type="journal article" date="2019" name="Int. J. Syst. Evol. Microbiol.">
        <title>The Global Catalogue of Microorganisms (GCM) 10K type strain sequencing project: providing services to taxonomists for standard genome sequencing and annotation.</title>
        <authorList>
            <consortium name="The Broad Institute Genomics Platform"/>
            <consortium name="The Broad Institute Genome Sequencing Center for Infectious Disease"/>
            <person name="Wu L."/>
            <person name="Ma J."/>
        </authorList>
    </citation>
    <scope>NUCLEOTIDE SEQUENCE [LARGE SCALE GENOMIC DNA]</scope>
    <source>
        <strain evidence="12 13">JCM 3106</strain>
    </source>
</reference>
<gene>
    <name evidence="12" type="ORF">GCM10017559_38830</name>
</gene>
<comment type="catalytic activity">
    <reaction evidence="1">
        <text>ATP + protein L-histidine = ADP + protein N-phospho-L-histidine.</text>
        <dbReference type="EC" id="2.7.13.3"/>
    </reaction>
</comment>
<evidence type="ECO:0000313" key="13">
    <source>
        <dbReference type="Proteomes" id="UP001499930"/>
    </source>
</evidence>
<keyword evidence="4" id="KW-0808">Transferase</keyword>
<feature type="transmembrane region" description="Helical" evidence="10">
    <location>
        <begin position="119"/>
        <end position="143"/>
    </location>
</feature>
<evidence type="ECO:0000256" key="9">
    <source>
        <dbReference type="SAM" id="MobiDB-lite"/>
    </source>
</evidence>
<keyword evidence="10" id="KW-1133">Transmembrane helix</keyword>
<name>A0ABN3Y0L9_9ACTN</name>
<feature type="transmembrane region" description="Helical" evidence="10">
    <location>
        <begin position="34"/>
        <end position="60"/>
    </location>
</feature>
<feature type="compositionally biased region" description="Polar residues" evidence="9">
    <location>
        <begin position="1"/>
        <end position="10"/>
    </location>
</feature>
<accession>A0ABN3Y0L9</accession>
<feature type="region of interest" description="Disordered" evidence="9">
    <location>
        <begin position="1"/>
        <end position="25"/>
    </location>
</feature>
<evidence type="ECO:0000256" key="8">
    <source>
        <dbReference type="ARBA" id="ARBA00023012"/>
    </source>
</evidence>
<dbReference type="Proteomes" id="UP001499930">
    <property type="component" value="Unassembled WGS sequence"/>
</dbReference>
<evidence type="ECO:0000256" key="5">
    <source>
        <dbReference type="ARBA" id="ARBA00022741"/>
    </source>
</evidence>
<dbReference type="PANTHER" id="PTHR24421">
    <property type="entry name" value="NITRATE/NITRITE SENSOR PROTEIN NARX-RELATED"/>
    <property type="match status" value="1"/>
</dbReference>
<evidence type="ECO:0000259" key="11">
    <source>
        <dbReference type="SMART" id="SM00387"/>
    </source>
</evidence>
<dbReference type="EMBL" id="BAAAWD010000010">
    <property type="protein sequence ID" value="GAA3012163.1"/>
    <property type="molecule type" value="Genomic_DNA"/>
</dbReference>
<keyword evidence="8" id="KW-0902">Two-component regulatory system</keyword>
<dbReference type="Pfam" id="PF07730">
    <property type="entry name" value="HisKA_3"/>
    <property type="match status" value="1"/>
</dbReference>
<evidence type="ECO:0000256" key="6">
    <source>
        <dbReference type="ARBA" id="ARBA00022777"/>
    </source>
</evidence>
<keyword evidence="10" id="KW-0472">Membrane</keyword>
<dbReference type="PANTHER" id="PTHR24421:SF10">
    <property type="entry name" value="NITRATE_NITRITE SENSOR PROTEIN NARQ"/>
    <property type="match status" value="1"/>
</dbReference>
<evidence type="ECO:0000313" key="12">
    <source>
        <dbReference type="EMBL" id="GAA3012163.1"/>
    </source>
</evidence>
<proteinExistence type="predicted"/>
<feature type="domain" description="Histidine kinase/HSP90-like ATPase" evidence="11">
    <location>
        <begin position="324"/>
        <end position="413"/>
    </location>
</feature>
<keyword evidence="13" id="KW-1185">Reference proteome</keyword>
<dbReference type="InterPro" id="IPR003594">
    <property type="entry name" value="HATPase_dom"/>
</dbReference>
<keyword evidence="10" id="KW-0812">Transmembrane</keyword>
<dbReference type="RefSeq" id="WP_344896996.1">
    <property type="nucleotide sequence ID" value="NZ_BAAAWD010000010.1"/>
</dbReference>
<evidence type="ECO:0000256" key="3">
    <source>
        <dbReference type="ARBA" id="ARBA00022553"/>
    </source>
</evidence>
<evidence type="ECO:0000256" key="10">
    <source>
        <dbReference type="SAM" id="Phobius"/>
    </source>
</evidence>
<keyword evidence="3" id="KW-0597">Phosphoprotein</keyword>
<dbReference type="EC" id="2.7.13.3" evidence="2"/>
<dbReference type="SUPFAM" id="SSF55874">
    <property type="entry name" value="ATPase domain of HSP90 chaperone/DNA topoisomerase II/histidine kinase"/>
    <property type="match status" value="1"/>
</dbReference>
<dbReference type="Gene3D" id="3.30.565.10">
    <property type="entry name" value="Histidine kinase-like ATPase, C-terminal domain"/>
    <property type="match status" value="1"/>
</dbReference>
<evidence type="ECO:0000256" key="1">
    <source>
        <dbReference type="ARBA" id="ARBA00000085"/>
    </source>
</evidence>
<evidence type="ECO:0000256" key="2">
    <source>
        <dbReference type="ARBA" id="ARBA00012438"/>
    </source>
</evidence>
<keyword evidence="6 12" id="KW-0418">Kinase</keyword>
<evidence type="ECO:0000256" key="7">
    <source>
        <dbReference type="ARBA" id="ARBA00022840"/>
    </source>
</evidence>
<sequence>MPTMPITPTTTAPPRPPRRSGRAGAPVARAARRLVGLAAGGVTGVAELGFLCVAGVLLAVPGTWPAGRRTARRLAAAGAARLVALERARLAAWFDHDTGEVPAANGYRYLALRATFGTLASYLTFTGLFVGLLFLTGGVEGLLSGTSYPVPLRYPGVRLTVDSGPLGTAHGLVLLGASALWGAVTVTAERRLASCLAGPGEREAMRRRIAELTASRSGIVRAVDDERRRIERDLHDGVQQRGVALGMLLGRARHGTDPAVVAGLVEQAHAESRRLLEELRGVAWRIYPSALDELGLRAALTGVAEQAGLPVTVRYGLVERPVSEIETAVYFVVREAISNAAKHAAATGVLVVLDEDGHAVTVEISDDGQGGADPAGSGLSGLERRVLALDGTFAVHSPPGGPTMITAVLPLGGRPAPPRGTDASR</sequence>
<dbReference type="InterPro" id="IPR036890">
    <property type="entry name" value="HATPase_C_sf"/>
</dbReference>
<organism evidence="12 13">
    <name type="scientific">Streptosporangium longisporum</name>
    <dbReference type="NCBI Taxonomy" id="46187"/>
    <lineage>
        <taxon>Bacteria</taxon>
        <taxon>Bacillati</taxon>
        <taxon>Actinomycetota</taxon>
        <taxon>Actinomycetes</taxon>
        <taxon>Streptosporangiales</taxon>
        <taxon>Streptosporangiaceae</taxon>
        <taxon>Streptosporangium</taxon>
    </lineage>
</organism>
<dbReference type="GO" id="GO:0016301">
    <property type="term" value="F:kinase activity"/>
    <property type="evidence" value="ECO:0007669"/>
    <property type="project" value="UniProtKB-KW"/>
</dbReference>
<evidence type="ECO:0000256" key="4">
    <source>
        <dbReference type="ARBA" id="ARBA00022679"/>
    </source>
</evidence>
<dbReference type="Pfam" id="PF02518">
    <property type="entry name" value="HATPase_c"/>
    <property type="match status" value="1"/>
</dbReference>
<comment type="caution">
    <text evidence="12">The sequence shown here is derived from an EMBL/GenBank/DDBJ whole genome shotgun (WGS) entry which is preliminary data.</text>
</comment>